<feature type="transmembrane region" description="Helical" evidence="9">
    <location>
        <begin position="261"/>
        <end position="280"/>
    </location>
</feature>
<evidence type="ECO:0000256" key="4">
    <source>
        <dbReference type="ARBA" id="ARBA00022692"/>
    </source>
</evidence>
<protein>
    <submittedName>
        <fullName evidence="11">Uncharacterized protein</fullName>
    </submittedName>
</protein>
<comment type="subcellular location">
    <subcellularLocation>
        <location evidence="2">Endoplasmic reticulum membrane</location>
        <topology evidence="2">Multi-pass membrane protein</topology>
    </subcellularLocation>
</comment>
<dbReference type="PANTHER" id="PTHR12692:SF0">
    <property type="entry name" value="GH11935P"/>
    <property type="match status" value="1"/>
</dbReference>
<feature type="transmembrane region" description="Helical" evidence="9">
    <location>
        <begin position="292"/>
        <end position="312"/>
    </location>
</feature>
<keyword evidence="7 9" id="KW-1133">Transmembrane helix</keyword>
<evidence type="ECO:0000256" key="10">
    <source>
        <dbReference type="SAM" id="SignalP"/>
    </source>
</evidence>
<keyword evidence="12" id="KW-1185">Reference proteome</keyword>
<accession>A0A8H7PS30</accession>
<dbReference type="OrthoDB" id="67566at2759"/>
<evidence type="ECO:0000256" key="2">
    <source>
        <dbReference type="ARBA" id="ARBA00004477"/>
    </source>
</evidence>
<dbReference type="AlphaFoldDB" id="A0A8H7PS30"/>
<evidence type="ECO:0000256" key="3">
    <source>
        <dbReference type="ARBA" id="ARBA00009561"/>
    </source>
</evidence>
<dbReference type="EMBL" id="JAEPQZ010000007">
    <property type="protein sequence ID" value="KAG2178858.1"/>
    <property type="molecule type" value="Genomic_DNA"/>
</dbReference>
<feature type="chain" id="PRO_5034252795" evidence="10">
    <location>
        <begin position="25"/>
        <end position="323"/>
    </location>
</feature>
<feature type="transmembrane region" description="Helical" evidence="9">
    <location>
        <begin position="209"/>
        <end position="227"/>
    </location>
</feature>
<dbReference type="InterPro" id="IPR036249">
    <property type="entry name" value="Thioredoxin-like_sf"/>
</dbReference>
<keyword evidence="4 9" id="KW-0812">Transmembrane</keyword>
<evidence type="ECO:0000256" key="9">
    <source>
        <dbReference type="SAM" id="Phobius"/>
    </source>
</evidence>
<feature type="transmembrane region" description="Helical" evidence="9">
    <location>
        <begin position="180"/>
        <end position="197"/>
    </location>
</feature>
<keyword evidence="6" id="KW-0256">Endoplasmic reticulum</keyword>
<feature type="signal peptide" evidence="10">
    <location>
        <begin position="1"/>
        <end position="24"/>
    </location>
</feature>
<evidence type="ECO:0000256" key="1">
    <source>
        <dbReference type="ARBA" id="ARBA00002791"/>
    </source>
</evidence>
<evidence type="ECO:0000313" key="12">
    <source>
        <dbReference type="Proteomes" id="UP000654370"/>
    </source>
</evidence>
<evidence type="ECO:0000256" key="6">
    <source>
        <dbReference type="ARBA" id="ARBA00022824"/>
    </source>
</evidence>
<reference evidence="11" key="1">
    <citation type="submission" date="2020-12" db="EMBL/GenBank/DDBJ databases">
        <title>Metabolic potential, ecology and presence of endohyphal bacteria is reflected in genomic diversity of Mucoromycotina.</title>
        <authorList>
            <person name="Muszewska A."/>
            <person name="Okrasinska A."/>
            <person name="Steczkiewicz K."/>
            <person name="Drgas O."/>
            <person name="Orlowska M."/>
            <person name="Perlinska-Lenart U."/>
            <person name="Aleksandrzak-Piekarczyk T."/>
            <person name="Szatraj K."/>
            <person name="Zielenkiewicz U."/>
            <person name="Pilsyk S."/>
            <person name="Malc E."/>
            <person name="Mieczkowski P."/>
            <person name="Kruszewska J.S."/>
            <person name="Biernat P."/>
            <person name="Pawlowska J."/>
        </authorList>
    </citation>
    <scope>NUCLEOTIDE SEQUENCE</scope>
    <source>
        <strain evidence="11">WA0000067209</strain>
    </source>
</reference>
<sequence>MARLATFLTFICVVLALFATKIDAKPNAKTDRLVKLTKSGNGVVKMDSNSFIKSLETPRDYAMVVVLTAMGDKFRCAPCKEFDPEFRLVASSYHKKNTKEDLFFGNLDFEDGQAVFQQMNINSAPTILYYPANSKTKPTEPKRYDATKYGFGAEPFAQWLSREVGHEVPVQRPFDYAKNGIKLFLVVGALAAMKLLYSHFSFILYNKYTWSLISLITILTMISGHMWNHIRKPPYVIPGKNGQINYIANGFQSQLGMESQVVAVIYGVLAFSAVSLAISVPRLDKGKQRIAVWIWMGCLFVLFSFLMSLFRIKNGGYPFRLLF</sequence>
<keyword evidence="8 9" id="KW-0472">Membrane</keyword>
<dbReference type="Gene3D" id="3.40.30.10">
    <property type="entry name" value="Glutaredoxin"/>
    <property type="match status" value="1"/>
</dbReference>
<dbReference type="Pfam" id="PF04756">
    <property type="entry name" value="OST3_OST6"/>
    <property type="match status" value="1"/>
</dbReference>
<comment type="function">
    <text evidence="1">Subunit of the oligosaccharyl transferase (OST) complex that catalyzes the initial transfer of a defined glycan (Glc(3)Man(9)GlcNAc(2) in eukaryotes) from the lipid carrier dolichol-pyrophosphate to an asparagine residue within an Asn-X-Ser/Thr consensus motif in nascent polypeptide chains, the first step in protein N-glycosylation. N-glycosylation occurs cotranslationally and the complex associates with the Sec61 complex at the channel-forming translocon complex that mediates protein translocation across the endoplasmic reticulum (ER). All subunits are required for a maximal enzyme activity.</text>
</comment>
<dbReference type="GO" id="GO:0008250">
    <property type="term" value="C:oligosaccharyltransferase complex"/>
    <property type="evidence" value="ECO:0007669"/>
    <property type="project" value="TreeGrafter"/>
</dbReference>
<organism evidence="11 12">
    <name type="scientific">Mortierella isabellina</name>
    <name type="common">Filamentous fungus</name>
    <name type="synonym">Umbelopsis isabellina</name>
    <dbReference type="NCBI Taxonomy" id="91625"/>
    <lineage>
        <taxon>Eukaryota</taxon>
        <taxon>Fungi</taxon>
        <taxon>Fungi incertae sedis</taxon>
        <taxon>Mucoromycota</taxon>
        <taxon>Mucoromycotina</taxon>
        <taxon>Umbelopsidomycetes</taxon>
        <taxon>Umbelopsidales</taxon>
        <taxon>Umbelopsidaceae</taxon>
        <taxon>Umbelopsis</taxon>
    </lineage>
</organism>
<dbReference type="GO" id="GO:0018279">
    <property type="term" value="P:protein N-linked glycosylation via asparagine"/>
    <property type="evidence" value="ECO:0007669"/>
    <property type="project" value="TreeGrafter"/>
</dbReference>
<dbReference type="PANTHER" id="PTHR12692">
    <property type="entry name" value="DOLICHYL-DIPHOSPHOOLIGOSACCHARIDE--PROTEIN GLYCOSYLTRANSFERASE-RELATED"/>
    <property type="match status" value="1"/>
</dbReference>
<dbReference type="InterPro" id="IPR021149">
    <property type="entry name" value="OligosaccharylTrfase_OST3/OST6"/>
</dbReference>
<evidence type="ECO:0000313" key="11">
    <source>
        <dbReference type="EMBL" id="KAG2178858.1"/>
    </source>
</evidence>
<name>A0A8H7PS30_MORIS</name>
<dbReference type="SUPFAM" id="SSF52833">
    <property type="entry name" value="Thioredoxin-like"/>
    <property type="match status" value="1"/>
</dbReference>
<evidence type="ECO:0000256" key="8">
    <source>
        <dbReference type="ARBA" id="ARBA00023136"/>
    </source>
</evidence>
<proteinExistence type="inferred from homology"/>
<comment type="caution">
    <text evidence="11">The sequence shown here is derived from an EMBL/GenBank/DDBJ whole genome shotgun (WGS) entry which is preliminary data.</text>
</comment>
<evidence type="ECO:0000256" key="7">
    <source>
        <dbReference type="ARBA" id="ARBA00022989"/>
    </source>
</evidence>
<evidence type="ECO:0000256" key="5">
    <source>
        <dbReference type="ARBA" id="ARBA00022729"/>
    </source>
</evidence>
<gene>
    <name evidence="11" type="ORF">INT43_001704</name>
</gene>
<keyword evidence="5 10" id="KW-0732">Signal</keyword>
<dbReference type="Proteomes" id="UP000654370">
    <property type="component" value="Unassembled WGS sequence"/>
</dbReference>
<comment type="similarity">
    <text evidence="3">Belongs to the OST3/OST6 family.</text>
</comment>